<dbReference type="Pfam" id="PF00596">
    <property type="entry name" value="Aldolase_II"/>
    <property type="match status" value="1"/>
</dbReference>
<dbReference type="NCBIfam" id="TIGR03328">
    <property type="entry name" value="salvage_mtnB"/>
    <property type="match status" value="1"/>
</dbReference>
<dbReference type="OrthoDB" id="9803436at2"/>
<keyword evidence="3 6" id="KW-0862">Zinc</keyword>
<accession>A0A4V3WTI4</accession>
<dbReference type="EMBL" id="SSSM01000003">
    <property type="protein sequence ID" value="THG32077.1"/>
    <property type="molecule type" value="Genomic_DNA"/>
</dbReference>
<keyword evidence="1 6" id="KW-0028">Amino-acid biosynthesis</keyword>
<keyword evidence="4 6" id="KW-0486">Methionine biosynthesis</keyword>
<organism evidence="8 9">
    <name type="scientific">Naasia lichenicola</name>
    <dbReference type="NCBI Taxonomy" id="2565933"/>
    <lineage>
        <taxon>Bacteria</taxon>
        <taxon>Bacillati</taxon>
        <taxon>Actinomycetota</taxon>
        <taxon>Actinomycetes</taxon>
        <taxon>Micrococcales</taxon>
        <taxon>Microbacteriaceae</taxon>
        <taxon>Naasia</taxon>
    </lineage>
</organism>
<evidence type="ECO:0000259" key="7">
    <source>
        <dbReference type="SMART" id="SM01007"/>
    </source>
</evidence>
<comment type="catalytic activity">
    <reaction evidence="6">
        <text>5-(methylsulfanyl)-D-ribulose 1-phosphate = 5-methylsulfanyl-2,3-dioxopentyl phosphate + H2O</text>
        <dbReference type="Rhea" id="RHEA:15549"/>
        <dbReference type="ChEBI" id="CHEBI:15377"/>
        <dbReference type="ChEBI" id="CHEBI:58548"/>
        <dbReference type="ChEBI" id="CHEBI:58828"/>
        <dbReference type="EC" id="4.2.1.109"/>
    </reaction>
</comment>
<reference evidence="8 9" key="1">
    <citation type="submission" date="2019-04" db="EMBL/GenBank/DDBJ databases">
        <authorList>
            <person name="Jiang L."/>
        </authorList>
    </citation>
    <scope>NUCLEOTIDE SEQUENCE [LARGE SCALE GENOMIC DNA]</scope>
    <source>
        <strain evidence="8 9">YIM 131853</strain>
    </source>
</reference>
<evidence type="ECO:0000313" key="8">
    <source>
        <dbReference type="EMBL" id="THG32077.1"/>
    </source>
</evidence>
<evidence type="ECO:0000313" key="9">
    <source>
        <dbReference type="Proteomes" id="UP000309133"/>
    </source>
</evidence>
<name>A0A4V3WTI4_9MICO</name>
<dbReference type="Gene3D" id="3.40.225.10">
    <property type="entry name" value="Class II aldolase/adducin N-terminal domain"/>
    <property type="match status" value="1"/>
</dbReference>
<sequence length="205" mass="21879">MFAAGEALAVESARFAAMGWMRGTSGNLSVVLGRDPLRLAVTASGLDKGELTAADVVVVDADGELVGKEQGKRPSAEAGLHARIAAVTGANAVVHLHALSAVLAGLYWPDGVELHDLEMLKGLGHDAHGETVVIPVIQNGQDMREQGDAFEEVYLPPTLRDNEVPVLIIASHGMYAWGETLTQARWHAELAEWLLRFTVETSAPR</sequence>
<evidence type="ECO:0000256" key="3">
    <source>
        <dbReference type="ARBA" id="ARBA00022833"/>
    </source>
</evidence>
<comment type="function">
    <text evidence="6">Catalyzes the dehydration of methylthioribulose-1-phosphate (MTRu-1-P) into 2,3-diketo-5-methylthiopentyl-1-phosphate (DK-MTP-1-P).</text>
</comment>
<dbReference type="Proteomes" id="UP000309133">
    <property type="component" value="Unassembled WGS sequence"/>
</dbReference>
<dbReference type="SMART" id="SM01007">
    <property type="entry name" value="Aldolase_II"/>
    <property type="match status" value="1"/>
</dbReference>
<comment type="caution">
    <text evidence="8">The sequence shown here is derived from an EMBL/GenBank/DDBJ whole genome shotgun (WGS) entry which is preliminary data.</text>
</comment>
<protein>
    <recommendedName>
        <fullName evidence="6">Methylthioribulose-1-phosphate dehydratase</fullName>
        <shortName evidence="6">MTRu-1-P dehydratase</shortName>
        <ecNumber evidence="6">4.2.1.109</ecNumber>
    </recommendedName>
</protein>
<keyword evidence="5 6" id="KW-0456">Lyase</keyword>
<feature type="domain" description="Class II aldolase/adducin N-terminal" evidence="7">
    <location>
        <begin position="6"/>
        <end position="199"/>
    </location>
</feature>
<evidence type="ECO:0000256" key="4">
    <source>
        <dbReference type="ARBA" id="ARBA00023167"/>
    </source>
</evidence>
<comment type="cofactor">
    <cofactor evidence="6">
        <name>Zn(2+)</name>
        <dbReference type="ChEBI" id="CHEBI:29105"/>
    </cofactor>
    <text evidence="6">Binds 1 zinc ion per subunit.</text>
</comment>
<comment type="similarity">
    <text evidence="6">Belongs to the aldolase class II family. MtnB subfamily.</text>
</comment>
<evidence type="ECO:0000256" key="6">
    <source>
        <dbReference type="HAMAP-Rule" id="MF_01677"/>
    </source>
</evidence>
<dbReference type="InterPro" id="IPR001303">
    <property type="entry name" value="Aldolase_II/adducin_N"/>
</dbReference>
<evidence type="ECO:0000256" key="1">
    <source>
        <dbReference type="ARBA" id="ARBA00022605"/>
    </source>
</evidence>
<dbReference type="SUPFAM" id="SSF53639">
    <property type="entry name" value="AraD/HMP-PK domain-like"/>
    <property type="match status" value="1"/>
</dbReference>
<feature type="binding site" evidence="6">
    <location>
        <position position="97"/>
    </location>
    <ligand>
        <name>Zn(2+)</name>
        <dbReference type="ChEBI" id="CHEBI:29105"/>
    </ligand>
</feature>
<keyword evidence="2 6" id="KW-0479">Metal-binding</keyword>
<evidence type="ECO:0000256" key="5">
    <source>
        <dbReference type="ARBA" id="ARBA00023239"/>
    </source>
</evidence>
<dbReference type="GO" id="GO:0046570">
    <property type="term" value="F:methylthioribulose 1-phosphate dehydratase activity"/>
    <property type="evidence" value="ECO:0007669"/>
    <property type="project" value="UniProtKB-UniRule"/>
</dbReference>
<keyword evidence="9" id="KW-1185">Reference proteome</keyword>
<dbReference type="GO" id="GO:0005737">
    <property type="term" value="C:cytoplasm"/>
    <property type="evidence" value="ECO:0007669"/>
    <property type="project" value="UniProtKB-UniRule"/>
</dbReference>
<comment type="pathway">
    <text evidence="6">Amino-acid biosynthesis; L-methionine biosynthesis via salvage pathway; L-methionine from S-methyl-5-thio-alpha-D-ribose 1-phosphate: step 2/6.</text>
</comment>
<evidence type="ECO:0000256" key="2">
    <source>
        <dbReference type="ARBA" id="ARBA00022723"/>
    </source>
</evidence>
<dbReference type="PANTHER" id="PTHR10640">
    <property type="entry name" value="METHYLTHIORIBULOSE-1-PHOSPHATE DEHYDRATASE"/>
    <property type="match status" value="1"/>
</dbReference>
<dbReference type="HAMAP" id="MF_01677">
    <property type="entry name" value="Salvage_MtnB"/>
    <property type="match status" value="1"/>
</dbReference>
<dbReference type="GO" id="GO:0019509">
    <property type="term" value="P:L-methionine salvage from methylthioadenosine"/>
    <property type="evidence" value="ECO:0007669"/>
    <property type="project" value="UniProtKB-UniRule"/>
</dbReference>
<dbReference type="GO" id="GO:0008270">
    <property type="term" value="F:zinc ion binding"/>
    <property type="evidence" value="ECO:0007669"/>
    <property type="project" value="UniProtKB-UniRule"/>
</dbReference>
<dbReference type="UniPathway" id="UPA00904">
    <property type="reaction ID" value="UER00875"/>
</dbReference>
<dbReference type="AlphaFoldDB" id="A0A4V3WTI4"/>
<gene>
    <name evidence="6 8" type="primary">mtnB</name>
    <name evidence="8" type="ORF">E6C64_07360</name>
</gene>
<feature type="binding site" evidence="6">
    <location>
        <position position="95"/>
    </location>
    <ligand>
        <name>Zn(2+)</name>
        <dbReference type="ChEBI" id="CHEBI:29105"/>
    </ligand>
</feature>
<dbReference type="InterPro" id="IPR017714">
    <property type="entry name" value="MethylthioRu-1-P_deHdtase_MtnB"/>
</dbReference>
<dbReference type="InterPro" id="IPR036409">
    <property type="entry name" value="Aldolase_II/adducin_N_sf"/>
</dbReference>
<dbReference type="EC" id="4.2.1.109" evidence="6"/>
<dbReference type="PANTHER" id="PTHR10640:SF7">
    <property type="entry name" value="METHYLTHIORIBULOSE-1-PHOSPHATE DEHYDRATASE"/>
    <property type="match status" value="1"/>
</dbReference>
<proteinExistence type="inferred from homology"/>